<dbReference type="AlphaFoldDB" id="A0A834R4Z7"/>
<reference evidence="6" key="1">
    <citation type="journal article" date="2020" name="PLoS Negl. Trop. Dis.">
        <title>High-quality nuclear genome for Sarcoptes scabiei-A critical resource for a neglected parasite.</title>
        <authorList>
            <person name="Korhonen P.K."/>
            <person name="Gasser R.B."/>
            <person name="Ma G."/>
            <person name="Wang T."/>
            <person name="Stroehlein A.J."/>
            <person name="Young N.D."/>
            <person name="Ang C.S."/>
            <person name="Fernando D.D."/>
            <person name="Lu H.C."/>
            <person name="Taylor S."/>
            <person name="Reynolds S.L."/>
            <person name="Mofiz E."/>
            <person name="Najaraj S.H."/>
            <person name="Gowda H."/>
            <person name="Madugundu A."/>
            <person name="Renuse S."/>
            <person name="Holt D."/>
            <person name="Pandey A."/>
            <person name="Papenfuss A.T."/>
            <person name="Fischer K."/>
        </authorList>
    </citation>
    <scope>NUCLEOTIDE SEQUENCE [LARGE SCALE GENOMIC DNA]</scope>
</reference>
<keyword evidence="2" id="KW-0812">Transmembrane</keyword>
<protein>
    <recommendedName>
        <fullName evidence="3">ZP domain-containing protein</fullName>
    </recommendedName>
</protein>
<dbReference type="EnsemblMetazoa" id="SSS_5835s_mrna">
    <property type="protein sequence ID" value="KAF7491019.1"/>
    <property type="gene ID" value="SSS_5835"/>
</dbReference>
<keyword evidence="2" id="KW-1133">Transmembrane helix</keyword>
<dbReference type="PANTHER" id="PTHR46560">
    <property type="entry name" value="CYPHER, ISOFORM B"/>
    <property type="match status" value="1"/>
</dbReference>
<dbReference type="PANTHER" id="PTHR46560:SF1">
    <property type="entry name" value="MINIATURE"/>
    <property type="match status" value="1"/>
</dbReference>
<reference evidence="4" key="2">
    <citation type="submission" date="2020-01" db="EMBL/GenBank/DDBJ databases">
        <authorList>
            <person name="Korhonen P.K.K."/>
            <person name="Guangxu M.G."/>
            <person name="Wang T.W."/>
            <person name="Stroehlein A.J.S."/>
            <person name="Young N.D."/>
            <person name="Ang C.-S.A."/>
            <person name="Fernando D.W.F."/>
            <person name="Lu H.L."/>
            <person name="Taylor S.T."/>
            <person name="Ehtesham M.E.M."/>
            <person name="Najaraj S.H.N."/>
            <person name="Harsha G.H.G."/>
            <person name="Madugundu A.M."/>
            <person name="Renuse S.R."/>
            <person name="Holt D.H."/>
            <person name="Pandey A.P."/>
            <person name="Papenfuss A.P."/>
            <person name="Gasser R.B.G."/>
            <person name="Fischer K.F."/>
        </authorList>
    </citation>
    <scope>NUCLEOTIDE SEQUENCE</scope>
    <source>
        <strain evidence="4">SSS_KF_BRIS2020</strain>
    </source>
</reference>
<dbReference type="InterPro" id="IPR001507">
    <property type="entry name" value="ZP_dom"/>
</dbReference>
<dbReference type="OrthoDB" id="10062424at2759"/>
<evidence type="ECO:0000313" key="4">
    <source>
        <dbReference type="EMBL" id="KAF7491019.1"/>
    </source>
</evidence>
<feature type="region of interest" description="Disordered" evidence="1">
    <location>
        <begin position="498"/>
        <end position="537"/>
    </location>
</feature>
<sequence>MKYRIESHCLRCFRLNSNRFYDRISWPIKILTIALIIVNNNQNVICQNEYYEDLDNGLSSNNNNNGNNEEMIIHSPITTKLDSLDVICGKEYMTVRAEFNGQFNGIIFSKGTYGQNKCVYVKPHSGVTHATFNVRYDECGTKPDLQGKYFENTIVIQYGTDIIEAYDEAKRLRCEWFEAYEKPATFRPAIPVADLDIIEMNFQGDEIDCWMSIQEGKGPWSNEINRIVTVGQPLTIVVAIDDKRNQFDMKVKSCFAHDGIKAPIYLIDEDGCILRPKMISPFRKLKNLKGKASLISYAQFLAFKFPDSVDVQIQCTVEVCRHGCLDTCNDPSSNLLDHQSQHPRTQSYNQKPINFKRENVSAHFLLNKESDLLESANTHREPIAKPPPPSLIDDKQSISTDLDPIVSAIQDEKQNYLEMIANYLQNFDSGPKPNDELAAMASEDQKIIDARPIVASKPSVIVDDGQDHYHNPPESLHQLKKPNVEARDHQNQHLIEEKLTKGNKNPQEIPYHPHDRPNQHRFHSQQQHQSSGSFQHPNVYNGPLLSPNKILNEPIAQVMNIPLNPIYTAPISLNLGQTFSQPQSSNNKQSNGLGSLLNPFNSFKLFQKKPNYQLPQLFSNYFQSKRQYIPNDNFDLINFSNKPIKSNVFRTKRFISEQQGEIGLKKGFQVVTALDLQFLPNITQELMPIFEGKPESIVYGICFSSAYFLYAIVVSVSFLFTSIFVSIFVVYKLEKIKTKNRF</sequence>
<feature type="compositionally biased region" description="Low complexity" evidence="1">
    <location>
        <begin position="524"/>
        <end position="536"/>
    </location>
</feature>
<keyword evidence="6" id="KW-1185">Reference proteome</keyword>
<dbReference type="Pfam" id="PF00100">
    <property type="entry name" value="Zona_pellucida"/>
    <property type="match status" value="1"/>
</dbReference>
<dbReference type="SMART" id="SM00241">
    <property type="entry name" value="ZP"/>
    <property type="match status" value="1"/>
</dbReference>
<reference evidence="5" key="3">
    <citation type="submission" date="2022-06" db="UniProtKB">
        <authorList>
            <consortium name="EnsemblMetazoa"/>
        </authorList>
    </citation>
    <scope>IDENTIFICATION</scope>
</reference>
<dbReference type="InterPro" id="IPR056953">
    <property type="entry name" value="CUT_N"/>
</dbReference>
<gene>
    <name evidence="4" type="ORF">SSS_5835</name>
</gene>
<dbReference type="Pfam" id="PF25057">
    <property type="entry name" value="CUT_N"/>
    <property type="match status" value="1"/>
</dbReference>
<evidence type="ECO:0000256" key="2">
    <source>
        <dbReference type="SAM" id="Phobius"/>
    </source>
</evidence>
<name>A0A834R4Z7_SARSC</name>
<feature type="transmembrane region" description="Helical" evidence="2">
    <location>
        <begin position="707"/>
        <end position="731"/>
    </location>
</feature>
<proteinExistence type="predicted"/>
<evidence type="ECO:0000259" key="3">
    <source>
        <dbReference type="PROSITE" id="PS51034"/>
    </source>
</evidence>
<evidence type="ECO:0000256" key="1">
    <source>
        <dbReference type="SAM" id="MobiDB-lite"/>
    </source>
</evidence>
<feature type="domain" description="ZP" evidence="3">
    <location>
        <begin position="87"/>
        <end position="335"/>
    </location>
</feature>
<dbReference type="PROSITE" id="PS51034">
    <property type="entry name" value="ZP_2"/>
    <property type="match status" value="1"/>
</dbReference>
<evidence type="ECO:0000313" key="5">
    <source>
        <dbReference type="EnsemblMetazoa" id="KAF7491019.1"/>
    </source>
</evidence>
<dbReference type="Proteomes" id="UP000070412">
    <property type="component" value="Unassembled WGS sequence"/>
</dbReference>
<accession>A0A834R4Z7</accession>
<organism evidence="4">
    <name type="scientific">Sarcoptes scabiei</name>
    <name type="common">Itch mite</name>
    <name type="synonym">Acarus scabiei</name>
    <dbReference type="NCBI Taxonomy" id="52283"/>
    <lineage>
        <taxon>Eukaryota</taxon>
        <taxon>Metazoa</taxon>
        <taxon>Ecdysozoa</taxon>
        <taxon>Arthropoda</taxon>
        <taxon>Chelicerata</taxon>
        <taxon>Arachnida</taxon>
        <taxon>Acari</taxon>
        <taxon>Acariformes</taxon>
        <taxon>Sarcoptiformes</taxon>
        <taxon>Astigmata</taxon>
        <taxon>Psoroptidia</taxon>
        <taxon>Sarcoptoidea</taxon>
        <taxon>Sarcoptidae</taxon>
        <taxon>Sarcoptinae</taxon>
        <taxon>Sarcoptes</taxon>
    </lineage>
</organism>
<dbReference type="InterPro" id="IPR055355">
    <property type="entry name" value="ZP-C"/>
</dbReference>
<dbReference type="EMBL" id="WVUK01000062">
    <property type="protein sequence ID" value="KAF7491019.1"/>
    <property type="molecule type" value="Genomic_DNA"/>
</dbReference>
<keyword evidence="2" id="KW-0472">Membrane</keyword>
<evidence type="ECO:0000313" key="6">
    <source>
        <dbReference type="Proteomes" id="UP000070412"/>
    </source>
</evidence>